<protein>
    <recommendedName>
        <fullName evidence="11">Neurotransmitter-gated ion-channel transmembrane domain-containing protein</fullName>
    </recommendedName>
</protein>
<dbReference type="InterPro" id="IPR006202">
    <property type="entry name" value="Neur_chan_lig-bd"/>
</dbReference>
<dbReference type="KEGG" id="crq:GCK72_006184"/>
<feature type="transmembrane region" description="Helical" evidence="6">
    <location>
        <begin position="131"/>
        <end position="149"/>
    </location>
</feature>
<name>A0A6A5HEL9_CAERE</name>
<dbReference type="Pfam" id="PF02931">
    <property type="entry name" value="Neur_chan_LBD"/>
    <property type="match status" value="1"/>
</dbReference>
<dbReference type="InterPro" id="IPR036719">
    <property type="entry name" value="Neuro-gated_channel_TM_sf"/>
</dbReference>
<evidence type="ECO:0000259" key="8">
    <source>
        <dbReference type="Pfam" id="PF02932"/>
    </source>
</evidence>
<evidence type="ECO:0000313" key="10">
    <source>
        <dbReference type="Proteomes" id="UP000483820"/>
    </source>
</evidence>
<comment type="subcellular location">
    <subcellularLocation>
        <location evidence="1">Membrane</location>
        <topology evidence="1">Multi-pass membrane protein</topology>
    </subcellularLocation>
</comment>
<evidence type="ECO:0000256" key="4">
    <source>
        <dbReference type="ARBA" id="ARBA00023136"/>
    </source>
</evidence>
<dbReference type="PANTHER" id="PTHR18945">
    <property type="entry name" value="NEUROTRANSMITTER GATED ION CHANNEL"/>
    <property type="match status" value="1"/>
</dbReference>
<gene>
    <name evidence="9" type="ORF">GCK72_006184</name>
</gene>
<evidence type="ECO:0000259" key="7">
    <source>
        <dbReference type="Pfam" id="PF02931"/>
    </source>
</evidence>
<keyword evidence="3 6" id="KW-1133">Transmembrane helix</keyword>
<dbReference type="Pfam" id="PF02932">
    <property type="entry name" value="Neur_chan_memb"/>
    <property type="match status" value="1"/>
</dbReference>
<dbReference type="GO" id="GO:0005230">
    <property type="term" value="F:extracellular ligand-gated monoatomic ion channel activity"/>
    <property type="evidence" value="ECO:0007669"/>
    <property type="project" value="InterPro"/>
</dbReference>
<dbReference type="InterPro" id="IPR006201">
    <property type="entry name" value="Neur_channel"/>
</dbReference>
<evidence type="ECO:0008006" key="11">
    <source>
        <dbReference type="Google" id="ProtNLM"/>
    </source>
</evidence>
<dbReference type="InterPro" id="IPR036734">
    <property type="entry name" value="Neur_chan_lig-bd_sf"/>
</dbReference>
<evidence type="ECO:0000256" key="3">
    <source>
        <dbReference type="ARBA" id="ARBA00022989"/>
    </source>
</evidence>
<dbReference type="Proteomes" id="UP000483820">
    <property type="component" value="Chromosome II"/>
</dbReference>
<comment type="caution">
    <text evidence="9">The sequence shown here is derived from an EMBL/GenBank/DDBJ whole genome shotgun (WGS) entry which is preliminary data.</text>
</comment>
<dbReference type="GeneID" id="9818763"/>
<reference evidence="9 10" key="1">
    <citation type="submission" date="2019-12" db="EMBL/GenBank/DDBJ databases">
        <title>Chromosome-level assembly of the Caenorhabditis remanei genome.</title>
        <authorList>
            <person name="Teterina A.A."/>
            <person name="Willis J.H."/>
            <person name="Phillips P.C."/>
        </authorList>
    </citation>
    <scope>NUCLEOTIDE SEQUENCE [LARGE SCALE GENOMIC DNA]</scope>
    <source>
        <strain evidence="9 10">PX506</strain>
        <tissue evidence="9">Whole organism</tissue>
    </source>
</reference>
<accession>A0A6A5HEL9</accession>
<keyword evidence="4 6" id="KW-0472">Membrane</keyword>
<dbReference type="InterPro" id="IPR006029">
    <property type="entry name" value="Neurotrans-gated_channel_TM"/>
</dbReference>
<dbReference type="GO" id="GO:0004888">
    <property type="term" value="F:transmembrane signaling receptor activity"/>
    <property type="evidence" value="ECO:0007669"/>
    <property type="project" value="InterPro"/>
</dbReference>
<evidence type="ECO:0000313" key="9">
    <source>
        <dbReference type="EMBL" id="KAF1766228.1"/>
    </source>
</evidence>
<dbReference type="SUPFAM" id="SSF63712">
    <property type="entry name" value="Nicotinic receptor ligand binding domain-like"/>
    <property type="match status" value="1"/>
</dbReference>
<dbReference type="EMBL" id="WUAV01000002">
    <property type="protein sequence ID" value="KAF1766228.1"/>
    <property type="molecule type" value="Genomic_DNA"/>
</dbReference>
<organism evidence="9 10">
    <name type="scientific">Caenorhabditis remanei</name>
    <name type="common">Caenorhabditis vulgaris</name>
    <dbReference type="NCBI Taxonomy" id="31234"/>
    <lineage>
        <taxon>Eukaryota</taxon>
        <taxon>Metazoa</taxon>
        <taxon>Ecdysozoa</taxon>
        <taxon>Nematoda</taxon>
        <taxon>Chromadorea</taxon>
        <taxon>Rhabditida</taxon>
        <taxon>Rhabditina</taxon>
        <taxon>Rhabditomorpha</taxon>
        <taxon>Rhabditoidea</taxon>
        <taxon>Rhabditidae</taxon>
        <taxon>Peloderinae</taxon>
        <taxon>Caenorhabditis</taxon>
    </lineage>
</organism>
<dbReference type="CTD" id="9818763"/>
<feature type="transmembrane region" description="Helical" evidence="6">
    <location>
        <begin position="88"/>
        <end position="116"/>
    </location>
</feature>
<dbReference type="RefSeq" id="XP_053589708.1">
    <property type="nucleotide sequence ID" value="XM_053725514.1"/>
</dbReference>
<sequence length="295" mass="34059">MDLTLFPFDKQLCKLGIESYGYTADHVVYKWSKGARTALELKKIRLPDFTIQEAYVTSQMESYATGNYSRLYVCFVFSRSSGFCFLQLIIPSTAVVITSWDMISIILAITFLIFSYNEMMPRVSYIKAMDIYLGVCFMIVFLSLIKLALVKYMRQKIMLTSDSGNSLREMSQMSTRQRLRARKTSSMNFRNNTGSTIPASEETQQMLTVPNGTNGLNGEDKEANNNSGKSHISDMLEIRITQRTMHRFHWVSQMLFFFGFVIFCLFYFLIYPNLHIVSIDPACDKNLAEWFAEIY</sequence>
<dbReference type="InterPro" id="IPR038050">
    <property type="entry name" value="Neuro_actylchol_rec"/>
</dbReference>
<feature type="domain" description="Neurotransmitter-gated ion-channel transmembrane" evidence="8">
    <location>
        <begin position="103"/>
        <end position="231"/>
    </location>
</feature>
<feature type="region of interest" description="Disordered" evidence="5">
    <location>
        <begin position="191"/>
        <end position="229"/>
    </location>
</feature>
<dbReference type="GO" id="GO:0016020">
    <property type="term" value="C:membrane"/>
    <property type="evidence" value="ECO:0007669"/>
    <property type="project" value="UniProtKB-SubCell"/>
</dbReference>
<feature type="transmembrane region" description="Helical" evidence="6">
    <location>
        <begin position="248"/>
        <end position="270"/>
    </location>
</feature>
<evidence type="ECO:0000256" key="2">
    <source>
        <dbReference type="ARBA" id="ARBA00022692"/>
    </source>
</evidence>
<feature type="compositionally biased region" description="Polar residues" evidence="5">
    <location>
        <begin position="191"/>
        <end position="216"/>
    </location>
</feature>
<dbReference type="SUPFAM" id="SSF90112">
    <property type="entry name" value="Neurotransmitter-gated ion-channel transmembrane pore"/>
    <property type="match status" value="1"/>
</dbReference>
<dbReference type="Gene3D" id="1.20.58.390">
    <property type="entry name" value="Neurotransmitter-gated ion-channel transmembrane domain"/>
    <property type="match status" value="1"/>
</dbReference>
<evidence type="ECO:0000256" key="5">
    <source>
        <dbReference type="SAM" id="MobiDB-lite"/>
    </source>
</evidence>
<feature type="domain" description="Neurotransmitter-gated ion-channel ligand-binding" evidence="7">
    <location>
        <begin position="1"/>
        <end position="79"/>
    </location>
</feature>
<dbReference type="FunFam" id="2.70.170.10:FF:000074">
    <property type="entry name" value="Uncharacterized protein"/>
    <property type="match status" value="1"/>
</dbReference>
<proteinExistence type="predicted"/>
<dbReference type="AlphaFoldDB" id="A0A6A5HEL9"/>
<keyword evidence="2 6" id="KW-0812">Transmembrane</keyword>
<evidence type="ECO:0000256" key="1">
    <source>
        <dbReference type="ARBA" id="ARBA00004141"/>
    </source>
</evidence>
<evidence type="ECO:0000256" key="6">
    <source>
        <dbReference type="SAM" id="Phobius"/>
    </source>
</evidence>
<dbReference type="Gene3D" id="2.70.170.10">
    <property type="entry name" value="Neurotransmitter-gated ion-channel ligand-binding domain"/>
    <property type="match status" value="1"/>
</dbReference>